<comment type="caution">
    <text evidence="2">The sequence shown here is derived from an EMBL/GenBank/DDBJ whole genome shotgun (WGS) entry which is preliminary data.</text>
</comment>
<accession>A0ABU5T1Z9</accession>
<feature type="chain" id="PRO_5046433683" description="Lipoprotein" evidence="1">
    <location>
        <begin position="19"/>
        <end position="206"/>
    </location>
</feature>
<reference evidence="2 3" key="1">
    <citation type="submission" date="2023-12" db="EMBL/GenBank/DDBJ databases">
        <title>Sinomonas terricola sp. nov, isolated from litchi orchard soil in Guangdong, PR China.</title>
        <authorList>
            <person name="Jiaxin W."/>
            <person name="Yang Z."/>
            <person name="Honghui Z."/>
        </authorList>
    </citation>
    <scope>NUCLEOTIDE SEQUENCE [LARGE SCALE GENOMIC DNA]</scope>
    <source>
        <strain evidence="2 3">JGH33</strain>
    </source>
</reference>
<keyword evidence="1" id="KW-0732">Signal</keyword>
<feature type="signal peptide" evidence="1">
    <location>
        <begin position="1"/>
        <end position="18"/>
    </location>
</feature>
<evidence type="ECO:0008006" key="4">
    <source>
        <dbReference type="Google" id="ProtNLM"/>
    </source>
</evidence>
<protein>
    <recommendedName>
        <fullName evidence="4">Lipoprotein</fullName>
    </recommendedName>
</protein>
<name>A0ABU5T1Z9_9MICC</name>
<keyword evidence="3" id="KW-1185">Reference proteome</keyword>
<evidence type="ECO:0000313" key="2">
    <source>
        <dbReference type="EMBL" id="MEA5453688.1"/>
    </source>
</evidence>
<sequence>MLKLRHTASALLTVVALAGCVSVTPDQTPPRKIAGSFDELLDHRLSLPDLNDFEREVYQRAKESGRISQADHDEAYSRLSACMTESGKPITLRKLKNGLYRITSTPLDPNESTEHAIAIISSCEDSTTGFIPELFQIQQVNPELIGDSFEVTYRCLERAGLVPDGYSLERFKKAQLEPPPPGKRSTDDLPFDLNSEDFQACEIGKM</sequence>
<gene>
    <name evidence="2" type="ORF">SPF06_03040</name>
</gene>
<proteinExistence type="predicted"/>
<organism evidence="2 3">
    <name type="scientific">Sinomonas terricola</name>
    <dbReference type="NCBI Taxonomy" id="3110330"/>
    <lineage>
        <taxon>Bacteria</taxon>
        <taxon>Bacillati</taxon>
        <taxon>Actinomycetota</taxon>
        <taxon>Actinomycetes</taxon>
        <taxon>Micrococcales</taxon>
        <taxon>Micrococcaceae</taxon>
        <taxon>Sinomonas</taxon>
    </lineage>
</organism>
<dbReference type="RefSeq" id="WP_323277437.1">
    <property type="nucleotide sequence ID" value="NZ_JAYGGQ010000001.1"/>
</dbReference>
<evidence type="ECO:0000313" key="3">
    <source>
        <dbReference type="Proteomes" id="UP001304769"/>
    </source>
</evidence>
<dbReference type="PROSITE" id="PS51257">
    <property type="entry name" value="PROKAR_LIPOPROTEIN"/>
    <property type="match status" value="1"/>
</dbReference>
<dbReference type="EMBL" id="JAYGGQ010000001">
    <property type="protein sequence ID" value="MEA5453688.1"/>
    <property type="molecule type" value="Genomic_DNA"/>
</dbReference>
<evidence type="ECO:0000256" key="1">
    <source>
        <dbReference type="SAM" id="SignalP"/>
    </source>
</evidence>
<dbReference type="Proteomes" id="UP001304769">
    <property type="component" value="Unassembled WGS sequence"/>
</dbReference>